<keyword evidence="12" id="KW-1185">Reference proteome</keyword>
<evidence type="ECO:0000256" key="8">
    <source>
        <dbReference type="ARBA" id="ARBA00022842"/>
    </source>
</evidence>
<keyword evidence="8" id="KW-0460">Magnesium</keyword>
<dbReference type="PANTHER" id="PTHR33571">
    <property type="entry name" value="SSL8005 PROTEIN"/>
    <property type="match status" value="1"/>
</dbReference>
<evidence type="ECO:0000256" key="9">
    <source>
        <dbReference type="ARBA" id="ARBA00038276"/>
    </source>
</evidence>
<comment type="caution">
    <text evidence="11">The sequence shown here is derived from an EMBL/GenBank/DDBJ whole genome shotgun (WGS) entry which is preliminary data.</text>
</comment>
<reference evidence="11 12" key="1">
    <citation type="submission" date="2023-10" db="EMBL/GenBank/DDBJ databases">
        <title>Whole Genome based description of the genera Actinobaculum and Actinotignum reveals a complex phylogenetic relationship within the species included in the genus Actinotignum.</title>
        <authorList>
            <person name="Jensen C.S."/>
            <person name="Dargis R."/>
            <person name="Kemp M."/>
            <person name="Christensen J.J."/>
        </authorList>
    </citation>
    <scope>NUCLEOTIDE SEQUENCE [LARGE SCALE GENOMIC DNA]</scope>
    <source>
        <strain evidence="11 12">SLA_B089</strain>
    </source>
</reference>
<dbReference type="InterPro" id="IPR002934">
    <property type="entry name" value="Polymerase_NTP_transf_dom"/>
</dbReference>
<dbReference type="EMBL" id="JAWNFY010000007">
    <property type="protein sequence ID" value="MDY5146045.1"/>
    <property type="molecule type" value="Genomic_DNA"/>
</dbReference>
<evidence type="ECO:0000313" key="11">
    <source>
        <dbReference type="EMBL" id="MDY5146045.1"/>
    </source>
</evidence>
<evidence type="ECO:0000256" key="7">
    <source>
        <dbReference type="ARBA" id="ARBA00022840"/>
    </source>
</evidence>
<dbReference type="Proteomes" id="UP001284901">
    <property type="component" value="Unassembled WGS sequence"/>
</dbReference>
<evidence type="ECO:0000256" key="2">
    <source>
        <dbReference type="ARBA" id="ARBA00022649"/>
    </source>
</evidence>
<sequence>MATTVSSGSAQVPSLAQLRAANDAIRELIKAHQGTGRFWVFGSVARGEATSESDYDLLVEFLPDASYFDLVALEMKLSELLETPVDVMSSRSKGYVADYARAEAVAVESSEA</sequence>
<protein>
    <submittedName>
        <fullName evidence="11">Nucleotidyltransferase family protein</fullName>
    </submittedName>
</protein>
<dbReference type="RefSeq" id="WP_087069713.1">
    <property type="nucleotide sequence ID" value="NZ_CAUPFC010000021.1"/>
</dbReference>
<evidence type="ECO:0000256" key="3">
    <source>
        <dbReference type="ARBA" id="ARBA00022679"/>
    </source>
</evidence>
<keyword evidence="3" id="KW-0808">Transferase</keyword>
<evidence type="ECO:0000256" key="5">
    <source>
        <dbReference type="ARBA" id="ARBA00022723"/>
    </source>
</evidence>
<dbReference type="SUPFAM" id="SSF81301">
    <property type="entry name" value="Nucleotidyltransferase"/>
    <property type="match status" value="1"/>
</dbReference>
<comment type="cofactor">
    <cofactor evidence="1">
        <name>Mg(2+)</name>
        <dbReference type="ChEBI" id="CHEBI:18420"/>
    </cofactor>
</comment>
<dbReference type="Pfam" id="PF01909">
    <property type="entry name" value="NTP_transf_2"/>
    <property type="match status" value="1"/>
</dbReference>
<dbReference type="InterPro" id="IPR043519">
    <property type="entry name" value="NT_sf"/>
</dbReference>
<evidence type="ECO:0000256" key="1">
    <source>
        <dbReference type="ARBA" id="ARBA00001946"/>
    </source>
</evidence>
<evidence type="ECO:0000256" key="6">
    <source>
        <dbReference type="ARBA" id="ARBA00022741"/>
    </source>
</evidence>
<evidence type="ECO:0000256" key="4">
    <source>
        <dbReference type="ARBA" id="ARBA00022695"/>
    </source>
</evidence>
<proteinExistence type="inferred from homology"/>
<dbReference type="InterPro" id="IPR052038">
    <property type="entry name" value="Type-VII_TA_antitoxin"/>
</dbReference>
<accession>A0ABU5GBM8</accession>
<dbReference type="CDD" id="cd05403">
    <property type="entry name" value="NT_KNTase_like"/>
    <property type="match status" value="1"/>
</dbReference>
<organism evidence="11 12">
    <name type="scientific">Actinotignum timonense</name>
    <dbReference type="NCBI Taxonomy" id="1870995"/>
    <lineage>
        <taxon>Bacteria</taxon>
        <taxon>Bacillati</taxon>
        <taxon>Actinomycetota</taxon>
        <taxon>Actinomycetes</taxon>
        <taxon>Actinomycetales</taxon>
        <taxon>Actinomycetaceae</taxon>
        <taxon>Actinotignum</taxon>
    </lineage>
</organism>
<keyword evidence="4" id="KW-0548">Nucleotidyltransferase</keyword>
<dbReference type="Gene3D" id="3.30.460.10">
    <property type="entry name" value="Beta Polymerase, domain 2"/>
    <property type="match status" value="1"/>
</dbReference>
<feature type="domain" description="Polymerase nucleotidyl transferase" evidence="10">
    <location>
        <begin position="25"/>
        <end position="88"/>
    </location>
</feature>
<name>A0ABU5GBM8_9ACTO</name>
<keyword evidence="5" id="KW-0479">Metal-binding</keyword>
<dbReference type="GeneID" id="92813024"/>
<evidence type="ECO:0000313" key="12">
    <source>
        <dbReference type="Proteomes" id="UP001284901"/>
    </source>
</evidence>
<dbReference type="PANTHER" id="PTHR33571:SF14">
    <property type="entry name" value="PROTEIN ADENYLYLTRANSFERASE MJ0435-RELATED"/>
    <property type="match status" value="1"/>
</dbReference>
<gene>
    <name evidence="11" type="ORF">R6P33_03255</name>
</gene>
<comment type="similarity">
    <text evidence="9">Belongs to the MntA antitoxin family.</text>
</comment>
<keyword evidence="2" id="KW-1277">Toxin-antitoxin system</keyword>
<keyword evidence="7" id="KW-0067">ATP-binding</keyword>
<keyword evidence="6" id="KW-0547">Nucleotide-binding</keyword>
<evidence type="ECO:0000259" key="10">
    <source>
        <dbReference type="Pfam" id="PF01909"/>
    </source>
</evidence>